<name>A0A2A6B3H7_PRIPA</name>
<evidence type="ECO:0000313" key="2">
    <source>
        <dbReference type="Proteomes" id="UP000005239"/>
    </source>
</evidence>
<organism evidence="1 2">
    <name type="scientific">Pristionchus pacificus</name>
    <name type="common">Parasitic nematode worm</name>
    <dbReference type="NCBI Taxonomy" id="54126"/>
    <lineage>
        <taxon>Eukaryota</taxon>
        <taxon>Metazoa</taxon>
        <taxon>Ecdysozoa</taxon>
        <taxon>Nematoda</taxon>
        <taxon>Chromadorea</taxon>
        <taxon>Rhabditida</taxon>
        <taxon>Rhabditina</taxon>
        <taxon>Diplogasteromorpha</taxon>
        <taxon>Diplogasteroidea</taxon>
        <taxon>Neodiplogasteridae</taxon>
        <taxon>Pristionchus</taxon>
    </lineage>
</organism>
<dbReference type="AlphaFoldDB" id="A0A2A6B3H7"/>
<proteinExistence type="predicted"/>
<dbReference type="OrthoDB" id="28894at2759"/>
<evidence type="ECO:0000313" key="1">
    <source>
        <dbReference type="EnsemblMetazoa" id="PPA46263.1"/>
    </source>
</evidence>
<reference evidence="1" key="2">
    <citation type="submission" date="2022-06" db="UniProtKB">
        <authorList>
            <consortium name="EnsemblMetazoa"/>
        </authorList>
    </citation>
    <scope>IDENTIFICATION</scope>
    <source>
        <strain evidence="1">PS312</strain>
    </source>
</reference>
<accession>A0A8R1V488</accession>
<protein>
    <submittedName>
        <fullName evidence="1">Uncharacterized protein</fullName>
    </submittedName>
</protein>
<dbReference type="EnsemblMetazoa" id="PPA46263.1">
    <property type="protein sequence ID" value="PPA46263.1"/>
    <property type="gene ID" value="WBGene00284632"/>
</dbReference>
<dbReference type="Proteomes" id="UP000005239">
    <property type="component" value="Unassembled WGS sequence"/>
</dbReference>
<accession>A0A2A6B3H7</accession>
<keyword evidence="2" id="KW-1185">Reference proteome</keyword>
<gene>
    <name evidence="1" type="primary">WBGene00284632</name>
</gene>
<sequence length="162" mass="18646">MHLAFRALEFDRKSTCDLYPFHADRIDQPPAILTPPEKSRWWKESKKRLYDLLHHMMRNALRGVYRCESSSGVERIDCLLITPSSLIIHNGSESKVLERSKLSSLLSQMGVNDGGFIELQVAKNKTTVSYFNKEGDAKYVSYLRPRWMVHTDTPGTTNDDEL</sequence>
<reference evidence="2" key="1">
    <citation type="journal article" date="2008" name="Nat. Genet.">
        <title>The Pristionchus pacificus genome provides a unique perspective on nematode lifestyle and parasitism.</title>
        <authorList>
            <person name="Dieterich C."/>
            <person name="Clifton S.W."/>
            <person name="Schuster L.N."/>
            <person name="Chinwalla A."/>
            <person name="Delehaunty K."/>
            <person name="Dinkelacker I."/>
            <person name="Fulton L."/>
            <person name="Fulton R."/>
            <person name="Godfrey J."/>
            <person name="Minx P."/>
            <person name="Mitreva M."/>
            <person name="Roeseler W."/>
            <person name="Tian H."/>
            <person name="Witte H."/>
            <person name="Yang S.P."/>
            <person name="Wilson R.K."/>
            <person name="Sommer R.J."/>
        </authorList>
    </citation>
    <scope>NUCLEOTIDE SEQUENCE [LARGE SCALE GENOMIC DNA]</scope>
    <source>
        <strain evidence="2">PS312</strain>
    </source>
</reference>